<keyword evidence="6" id="KW-1185">Reference proteome</keyword>
<dbReference type="EMBL" id="VFQC01000002">
    <property type="protein sequence ID" value="TQN28658.1"/>
    <property type="molecule type" value="Genomic_DNA"/>
</dbReference>
<evidence type="ECO:0000256" key="1">
    <source>
        <dbReference type="ARBA" id="ARBA00009242"/>
    </source>
</evidence>
<evidence type="ECO:0000256" key="3">
    <source>
        <dbReference type="SAM" id="MobiDB-lite"/>
    </source>
</evidence>
<gene>
    <name evidence="2" type="primary">alc</name>
    <name evidence="5" type="ORF">FHX37_4017</name>
</gene>
<sequence length="379" mass="42142">MTDQSSDPHANDAQPYSGGDPYADYRGADTDFTAMVELSDRRLGAGVVAANDEFFAERENLLNPHAPVFDPEAFGHKGKIMDGWETRRRRGPSAAEPHSTRADHDWALVRLGLPGVVRGIVVDTAHFRGNYPQQVSVEAAHVEGTPSPEELLSDETVWEEIVSRTPVQGHAANTFTVTTERRWTHLRLKQYPDGGIARLRVYGDVICDPEWLTLLGTFDLAALENGGATEAASDSFFSPTNNMILPGRSRKMDDGWETRRRRDTGNDWVRLRLTDHSQPRAIEIDTSYFKGNAAGWITVSTCDATTADPEDPSSWTEIIGRTPLQPDATHRFRVDNAPAATHARVDTFPDGGIARLRFHGSLTDTGERNVRERWNQLRA</sequence>
<dbReference type="AlphaFoldDB" id="A0A543NA18"/>
<dbReference type="HAMAP" id="MF_00813">
    <property type="entry name" value="Allantoicase"/>
    <property type="match status" value="1"/>
</dbReference>
<evidence type="ECO:0000259" key="4">
    <source>
        <dbReference type="Pfam" id="PF03561"/>
    </source>
</evidence>
<comment type="caution">
    <text evidence="5">The sequence shown here is derived from an EMBL/GenBank/DDBJ whole genome shotgun (WGS) entry which is preliminary data.</text>
</comment>
<dbReference type="OrthoDB" id="2078334at2"/>
<comment type="similarity">
    <text evidence="1 2">Belongs to the allantoicase family.</text>
</comment>
<reference evidence="5 6" key="1">
    <citation type="submission" date="2019-06" db="EMBL/GenBank/DDBJ databases">
        <title>Sequencing the genomes of 1000 actinobacteria strains.</title>
        <authorList>
            <person name="Klenk H.-P."/>
        </authorList>
    </citation>
    <scope>NUCLEOTIDE SEQUENCE [LARGE SCALE GENOMIC DNA]</scope>
    <source>
        <strain evidence="5 6">DSM 45015</strain>
    </source>
</reference>
<dbReference type="GO" id="GO:0006144">
    <property type="term" value="P:purine nucleobase metabolic process"/>
    <property type="evidence" value="ECO:0007669"/>
    <property type="project" value="UniProtKB-KW"/>
</dbReference>
<name>A0A543NA18_9ACTN</name>
<feature type="domain" description="Allantoicase" evidence="4">
    <location>
        <begin position="44"/>
        <end position="205"/>
    </location>
</feature>
<evidence type="ECO:0000313" key="6">
    <source>
        <dbReference type="Proteomes" id="UP000317422"/>
    </source>
</evidence>
<organism evidence="5 6">
    <name type="scientific">Haloactinospora alba</name>
    <dbReference type="NCBI Taxonomy" id="405555"/>
    <lineage>
        <taxon>Bacteria</taxon>
        <taxon>Bacillati</taxon>
        <taxon>Actinomycetota</taxon>
        <taxon>Actinomycetes</taxon>
        <taxon>Streptosporangiales</taxon>
        <taxon>Nocardiopsidaceae</taxon>
        <taxon>Haloactinospora</taxon>
    </lineage>
</organism>
<dbReference type="PANTHER" id="PTHR12045:SF3">
    <property type="entry name" value="INACTIVE ALLANTOICASE-RELATED"/>
    <property type="match status" value="1"/>
</dbReference>
<keyword evidence="2" id="KW-0378">Hydrolase</keyword>
<dbReference type="PANTHER" id="PTHR12045">
    <property type="entry name" value="ALLANTOICASE"/>
    <property type="match status" value="1"/>
</dbReference>
<accession>A0A543NA18</accession>
<dbReference type="EC" id="3.5.3.4" evidence="2"/>
<evidence type="ECO:0000313" key="5">
    <source>
        <dbReference type="EMBL" id="TQN28658.1"/>
    </source>
</evidence>
<proteinExistence type="inferred from homology"/>
<dbReference type="InterPro" id="IPR015908">
    <property type="entry name" value="Allantoicase_dom"/>
</dbReference>
<feature type="domain" description="Allantoicase" evidence="4">
    <location>
        <begin position="226"/>
        <end position="361"/>
    </location>
</feature>
<dbReference type="Proteomes" id="UP000317422">
    <property type="component" value="Unassembled WGS sequence"/>
</dbReference>
<keyword evidence="2" id="KW-0659">Purine metabolism</keyword>
<dbReference type="Pfam" id="PF03561">
    <property type="entry name" value="Allantoicase"/>
    <property type="match status" value="2"/>
</dbReference>
<feature type="region of interest" description="Disordered" evidence="3">
    <location>
        <begin position="1"/>
        <end position="24"/>
    </location>
</feature>
<dbReference type="NCBIfam" id="TIGR02961">
    <property type="entry name" value="allantoicase"/>
    <property type="match status" value="1"/>
</dbReference>
<dbReference type="GO" id="GO:0004037">
    <property type="term" value="F:allantoicase activity"/>
    <property type="evidence" value="ECO:0007669"/>
    <property type="project" value="UniProtKB-UniRule"/>
</dbReference>
<evidence type="ECO:0000256" key="2">
    <source>
        <dbReference type="HAMAP-Rule" id="MF_00813"/>
    </source>
</evidence>
<comment type="catalytic activity">
    <reaction evidence="2">
        <text>allantoate + H2O = (S)-ureidoglycolate + urea</text>
        <dbReference type="Rhea" id="RHEA:11016"/>
        <dbReference type="ChEBI" id="CHEBI:15377"/>
        <dbReference type="ChEBI" id="CHEBI:16199"/>
        <dbReference type="ChEBI" id="CHEBI:17536"/>
        <dbReference type="ChEBI" id="CHEBI:57296"/>
        <dbReference type="EC" id="3.5.3.4"/>
    </reaction>
</comment>
<dbReference type="InterPro" id="IPR005164">
    <property type="entry name" value="Allantoicase"/>
</dbReference>
<protein>
    <recommendedName>
        <fullName evidence="2">Probable allantoicase</fullName>
        <ecNumber evidence="2">3.5.3.4</ecNumber>
    </recommendedName>
    <alternativeName>
        <fullName evidence="2">Allantoate amidinohydrolase</fullName>
    </alternativeName>
</protein>
<dbReference type="InterPro" id="IPR008979">
    <property type="entry name" value="Galactose-bd-like_sf"/>
</dbReference>
<dbReference type="PIRSF" id="PIRSF016516">
    <property type="entry name" value="Allantoicase"/>
    <property type="match status" value="1"/>
</dbReference>
<dbReference type="Gene3D" id="2.60.120.260">
    <property type="entry name" value="Galactose-binding domain-like"/>
    <property type="match status" value="2"/>
</dbReference>
<dbReference type="SUPFAM" id="SSF49785">
    <property type="entry name" value="Galactose-binding domain-like"/>
    <property type="match status" value="2"/>
</dbReference>
<comment type="pathway">
    <text evidence="2">Nitrogen metabolism; (S)-allantoin degradation; (S)-ureidoglycolate from allantoate (aminidohydrolase route): step 1/1.</text>
</comment>
<dbReference type="RefSeq" id="WP_141925677.1">
    <property type="nucleotide sequence ID" value="NZ_VFQC01000002.1"/>
</dbReference>
<dbReference type="UniPathway" id="UPA00395">
    <property type="reaction ID" value="UER00654"/>
</dbReference>
<dbReference type="GO" id="GO:0000256">
    <property type="term" value="P:allantoin catabolic process"/>
    <property type="evidence" value="ECO:0007669"/>
    <property type="project" value="UniProtKB-UniRule"/>
</dbReference>